<dbReference type="Proteomes" id="UP000623687">
    <property type="component" value="Unassembled WGS sequence"/>
</dbReference>
<comment type="caution">
    <text evidence="1">The sequence shown here is derived from an EMBL/GenBank/DDBJ whole genome shotgun (WGS) entry which is preliminary data.</text>
</comment>
<evidence type="ECO:0000313" key="1">
    <source>
        <dbReference type="EMBL" id="KAF7430193.1"/>
    </source>
</evidence>
<dbReference type="RefSeq" id="XP_036631471.1">
    <property type="nucleotide sequence ID" value="XM_036775452.1"/>
</dbReference>
<dbReference type="OrthoDB" id="2966098at2759"/>
<keyword evidence="2" id="KW-1185">Reference proteome</keyword>
<gene>
    <name evidence="1" type="ORF">PC9H_005893</name>
</gene>
<name>A0A8H6ZV72_PLEOS</name>
<dbReference type="AlphaFoldDB" id="A0A8H6ZV72"/>
<accession>A0A8H6ZV72</accession>
<reference evidence="1" key="1">
    <citation type="submission" date="2019-07" db="EMBL/GenBank/DDBJ databases">
        <authorList>
            <person name="Palmer J.M."/>
        </authorList>
    </citation>
    <scope>NUCLEOTIDE SEQUENCE</scope>
    <source>
        <strain evidence="1">PC9</strain>
    </source>
</reference>
<sequence>MDASKPYSQDKSRSATIYVPQETEVAAEALPLYRETEGTADAPNDILRKASEHAGVVYALTKSNHETFECLKVFCEKYNEKRTFIHSHSKHKVYKHVVEQAGVYVGTIDASIRMAERGMSISRGAKEALDDKTLIPEVFVEPMLEQTGEALKDIKDISNRFRGIRVALFEEMQRVHPSEHPSDPSFPPSTDLVRRQRVDLNGKYFHLSYLVTLTKRASELRRMDEKDLLKLTVLVLDQFVSIVGEFVDWWNSLKVDVDRLTGSIRYIRKNPNISTQVFKQWENMEQQYKIYRSEIMTQQDYYNHTLKDLMPKSFFRRVVRRLGLSESGSAKYTAKILTSALVDPLVDMEVALGAKQELNNTSTCTDLIVSVNDLTGLSDAARKTFQIFEPWSRAEFTFVIFTEYFPSPGSESSSIDSVENDLLKDIIGFIKAQSQAYCRALSSSVGTSRNCVMLADGAVDLCRSISEGTDATEVSATIDLLIETTKLGVEQAEDVVQKFRTLRQGIFQLTGRIPYAVEQVVFEHQVCEVSKHRYQRAAKGTGYVHRALAGFTETVAPIIAPIMSAAIPGLGIILPVVLPLATLAARKADERLRFMIQSREKQQIACEDAIKRLQDVSNDMGKVAEHVGKFAVWWQDMEYTFRNLQTQIHSTASGMAACDPVLLSMLESRFSEISRNNRNYIADITRLEDFYPKLGEHDGFHQRISTVQPKDDFPFLLQAITKSTHQYHIAYHRLDIMARDAKPKHRLSLDRNIDVIRECLKAECEALHDVLRCISESQQSHDSRNSIDETSRIIRQKLFALADKSENTKATFEERRRDVASKLPSPRQIRRSQHEYTHLSNIMNNLVAPAETNPPLISLEGAIKEQHASIQDFVRFFNTYFSSVTISAIASTGGTQAIELWDFDRGHVTEVMDKVLVSADSLGGRELVIYAHA</sequence>
<dbReference type="EMBL" id="JACETU010000004">
    <property type="protein sequence ID" value="KAF7430193.1"/>
    <property type="molecule type" value="Genomic_DNA"/>
</dbReference>
<dbReference type="GeneID" id="59375711"/>
<evidence type="ECO:0000313" key="2">
    <source>
        <dbReference type="Proteomes" id="UP000623687"/>
    </source>
</evidence>
<organism evidence="1 2">
    <name type="scientific">Pleurotus ostreatus</name>
    <name type="common">Oyster mushroom</name>
    <name type="synonym">White-rot fungus</name>
    <dbReference type="NCBI Taxonomy" id="5322"/>
    <lineage>
        <taxon>Eukaryota</taxon>
        <taxon>Fungi</taxon>
        <taxon>Dikarya</taxon>
        <taxon>Basidiomycota</taxon>
        <taxon>Agaricomycotina</taxon>
        <taxon>Agaricomycetes</taxon>
        <taxon>Agaricomycetidae</taxon>
        <taxon>Agaricales</taxon>
        <taxon>Pleurotineae</taxon>
        <taxon>Pleurotaceae</taxon>
        <taxon>Pleurotus</taxon>
    </lineage>
</organism>
<protein>
    <submittedName>
        <fullName evidence="1">Uncharacterized protein</fullName>
    </submittedName>
</protein>
<proteinExistence type="predicted"/>
<dbReference type="VEuPathDB" id="FungiDB:PC9H_005893"/>